<gene>
    <name evidence="2" type="ORF">GCM10010405_55010</name>
</gene>
<protein>
    <recommendedName>
        <fullName evidence="1">DUF6603 domain-containing protein</fullName>
    </recommendedName>
</protein>
<comment type="caution">
    <text evidence="2">The sequence shown here is derived from an EMBL/GenBank/DDBJ whole genome shotgun (WGS) entry which is preliminary data.</text>
</comment>
<sequence>MTDALPALPGAADPGDGNAQALLVREVERLLQPLLDAAGDDWQLDALLDALGWDLTALPGTGADLTDWLEHVTAAVGDITGLLEDPPDSLEDLGRVLSATSAAFSAVRGLPPALAALDAEALARDLMDHLVIAYLVRHHPVLHQVLVLLGVVVTAEDADPEPGLIVDGVPLRRPRARSRVYPERLVDLVSDPVGTLRARYLPNGLATEADADTLADLLLPRLGALLHALGVTALIGVPDLDDDTDLDANSIALGRRMLTLSHKVGGASLGAELGLTLALASEETGGLGVVLVPSGAVAVDQLLGRWGLHVDLSAAGPGLAVGPRGVTLSDDALGHVGLRAELRTVRDGHPALRLGSAEGTRLEIGAVRVWLAAELDATAEDGPTPTPAELLDRADLEIGAAAEKAALVVAPGDGDGFLASVLPAEGLRAEFDSGLVWSRRKGLHVHGSAGLAAELPVHFRLGPLEVQGIQLGLTAGEDGLRAVVTGTARLALGPVTATVERMGLSAGLSPAPGRDGNLGALSLGAGFEPPRGASLSIAAGPVTGGGHLFFDPDQEQYAGALALQLQGIALKAVGLLTTRMPGGEDGFSLLVIVSTEFTPVQLGFGFTLNGVGGLIGVNRSVNVDALRAGLRTGALDSVLFPKDPLGRAAELVGTLGAVFPATPGRHVVGPMARIGWGTPTLLTIDVGLLLELPAPLRLALLGRLHLALPTEEEAVVVVNVDILGTIDFDRARAAVDASLRDSRIAGFALTGDLAMRADWGEKPAFAISAGGFHPRFQPPADFPQLRRLALSLLNGDNPRIRLEAYVALTSNTVQFGARLELYAAALGFSVQGMLSFDALVQFEPFGFAVDMAGSFALKRGRTNIMAVRVDVALSGPRPWHARGRARFEILFFSGEISFDRTFGSSAPPAELPAAVEVVALLEAALADPRNWTAQLPGAGNSVVTLREIPHEEGVLPAHPLGSLAVTQRVVPLDVTLDRYGQAPVSGPDRLTITAVTVRGAPDADAEPLVTTETREYFAPAQFRELGDDEKLARPSFEELPAGRTAARAKGPGRDRGGLVQAEVDYEEVLVDGAAGAAPAALRAAALAAPAAPGSGVLAGPALSSRTAASPAARAAARRSGKARFAASARRLRVHDTGYAVDGATAAAARGPAAASTTAPRPAATTWTEADELRRTLLRDAAPRPGAVQAVAHPSTDPATAALRIIAVPGGDR</sequence>
<dbReference type="Proteomes" id="UP001501638">
    <property type="component" value="Unassembled WGS sequence"/>
</dbReference>
<name>A0ABP5XUQ9_9ACTN</name>
<evidence type="ECO:0000259" key="1">
    <source>
        <dbReference type="Pfam" id="PF20248"/>
    </source>
</evidence>
<proteinExistence type="predicted"/>
<dbReference type="InterPro" id="IPR046538">
    <property type="entry name" value="DUF6603"/>
</dbReference>
<organism evidence="2 3">
    <name type="scientific">Streptomyces macrosporus</name>
    <dbReference type="NCBI Taxonomy" id="44032"/>
    <lineage>
        <taxon>Bacteria</taxon>
        <taxon>Bacillati</taxon>
        <taxon>Actinomycetota</taxon>
        <taxon>Actinomycetes</taxon>
        <taxon>Kitasatosporales</taxon>
        <taxon>Streptomycetaceae</taxon>
        <taxon>Streptomyces</taxon>
    </lineage>
</organism>
<dbReference type="RefSeq" id="WP_344328313.1">
    <property type="nucleotide sequence ID" value="NZ_BAAASZ010000043.1"/>
</dbReference>
<evidence type="ECO:0000313" key="2">
    <source>
        <dbReference type="EMBL" id="GAA2463496.1"/>
    </source>
</evidence>
<evidence type="ECO:0000313" key="3">
    <source>
        <dbReference type="Proteomes" id="UP001501638"/>
    </source>
</evidence>
<reference evidence="3" key="1">
    <citation type="journal article" date="2019" name="Int. J. Syst. Evol. Microbiol.">
        <title>The Global Catalogue of Microorganisms (GCM) 10K type strain sequencing project: providing services to taxonomists for standard genome sequencing and annotation.</title>
        <authorList>
            <consortium name="The Broad Institute Genomics Platform"/>
            <consortium name="The Broad Institute Genome Sequencing Center for Infectious Disease"/>
            <person name="Wu L."/>
            <person name="Ma J."/>
        </authorList>
    </citation>
    <scope>NUCLEOTIDE SEQUENCE [LARGE SCALE GENOMIC DNA]</scope>
    <source>
        <strain evidence="3">JCM 6305</strain>
    </source>
</reference>
<feature type="domain" description="DUF6603" evidence="1">
    <location>
        <begin position="457"/>
        <end position="1028"/>
    </location>
</feature>
<accession>A0ABP5XUQ9</accession>
<dbReference type="Pfam" id="PF20248">
    <property type="entry name" value="DUF6603"/>
    <property type="match status" value="1"/>
</dbReference>
<dbReference type="EMBL" id="BAAASZ010000043">
    <property type="protein sequence ID" value="GAA2463496.1"/>
    <property type="molecule type" value="Genomic_DNA"/>
</dbReference>
<keyword evidence="3" id="KW-1185">Reference proteome</keyword>